<name>B6AMW3_9BACT</name>
<reference evidence="1" key="2">
    <citation type="journal article" date="2008" name="PLoS Biol.">
        <title>Population genomic analysis of strain variation in Leptospirillum group II bacteria involved in acid mine drainage formation.</title>
        <authorList>
            <person name="Simmons S.L."/>
            <person name="Dibartolo G."/>
            <person name="Denef V.J."/>
            <person name="Goltsman D.S."/>
            <person name="Thelen M.P."/>
            <person name="Banfield J.F."/>
        </authorList>
    </citation>
    <scope>NUCLEOTIDE SEQUENCE [LARGE SCALE GENOMIC DNA]</scope>
</reference>
<dbReference type="InterPro" id="IPR013382">
    <property type="entry name" value="CRISPR-assoc_prot_Cse2"/>
</dbReference>
<dbReference type="CDD" id="cd09731">
    <property type="entry name" value="Cse2_I-E"/>
    <property type="match status" value="1"/>
</dbReference>
<organism evidence="1">
    <name type="scientific">Leptospirillum sp. Group II '5-way CG'</name>
    <dbReference type="NCBI Taxonomy" id="419541"/>
    <lineage>
        <taxon>Bacteria</taxon>
        <taxon>Pseudomonadati</taxon>
        <taxon>Nitrospirota</taxon>
        <taxon>Nitrospiria</taxon>
        <taxon>Nitrospirales</taxon>
        <taxon>Nitrospiraceae</taxon>
        <taxon>Leptospirillum</taxon>
    </lineage>
</organism>
<accession>B6AMW3</accession>
<dbReference type="EMBL" id="DS995259">
    <property type="protein sequence ID" value="EDZ39839.1"/>
    <property type="molecule type" value="Genomic_DNA"/>
</dbReference>
<evidence type="ECO:0000313" key="1">
    <source>
        <dbReference type="EMBL" id="EDZ39839.1"/>
    </source>
</evidence>
<dbReference type="NCBIfam" id="TIGR02548">
    <property type="entry name" value="casB_cse2"/>
    <property type="match status" value="1"/>
</dbReference>
<proteinExistence type="predicted"/>
<protein>
    <submittedName>
        <fullName evidence="1">CRISPR-associated protein, Cas2</fullName>
    </submittedName>
</protein>
<dbReference type="Gene3D" id="1.10.520.40">
    <property type="entry name" value="CRISPR-associated protein Cse2"/>
    <property type="match status" value="1"/>
</dbReference>
<sequence>MKGFIEWLEKMNKEDAKVRAVLRRSLSFDPGTFVPAYPYVEPFLRDQDESAWRRKMFYLVAGIWAAHWREDRKGPSLRIGQACANHQNTSASTENRFIALLDADPDQLPHRLRQMVALLKDQNINFSDLLEGLLHWNSEQKFVQNRWARDFYCSSIQESPQEHSIEKEISE</sequence>
<reference evidence="1" key="1">
    <citation type="journal article" date="2004" name="Nature">
        <title>Community structure and metabolism through reconstruction of microbial genomes from the environment.</title>
        <authorList>
            <person name="Tyson G.W."/>
            <person name="Chapman J."/>
            <person name="Hugenholtz P."/>
            <person name="Allen E.E."/>
            <person name="Ram R.J."/>
            <person name="Richardson P.M."/>
            <person name="Solovyev V.V."/>
            <person name="Rubin E.M."/>
            <person name="Rokhsar D.S."/>
            <person name="Banfield J.F."/>
        </authorList>
    </citation>
    <scope>NUCLEOTIDE SEQUENCE [LARGE SCALE GENOMIC DNA]</scope>
</reference>
<dbReference type="Pfam" id="PF09485">
    <property type="entry name" value="CRISPR_Cse2"/>
    <property type="match status" value="1"/>
</dbReference>
<dbReference type="InterPro" id="IPR038287">
    <property type="entry name" value="Cse2_sf"/>
</dbReference>
<dbReference type="AlphaFoldDB" id="B6AMW3"/>
<gene>
    <name evidence="1" type="ORF">CGL2_11386025</name>
</gene>